<gene>
    <name evidence="1" type="ORF">NM208_g7473</name>
</gene>
<reference evidence="1" key="1">
    <citation type="submission" date="2022-08" db="EMBL/GenBank/DDBJ databases">
        <title>Genome Sequence of Fusarium decemcellulare.</title>
        <authorList>
            <person name="Buettner E."/>
        </authorList>
    </citation>
    <scope>NUCLEOTIDE SEQUENCE</scope>
    <source>
        <strain evidence="1">Babe19</strain>
    </source>
</reference>
<comment type="caution">
    <text evidence="1">The sequence shown here is derived from an EMBL/GenBank/DDBJ whole genome shotgun (WGS) entry which is preliminary data.</text>
</comment>
<dbReference type="EMBL" id="JANRMS010000772">
    <property type="protein sequence ID" value="KAJ3534595.1"/>
    <property type="molecule type" value="Genomic_DNA"/>
</dbReference>
<evidence type="ECO:0000313" key="2">
    <source>
        <dbReference type="Proteomes" id="UP001148629"/>
    </source>
</evidence>
<name>A0ACC1S9H3_9HYPO</name>
<protein>
    <submittedName>
        <fullName evidence="1">Uncharacterized protein</fullName>
    </submittedName>
</protein>
<organism evidence="1 2">
    <name type="scientific">Fusarium decemcellulare</name>
    <dbReference type="NCBI Taxonomy" id="57161"/>
    <lineage>
        <taxon>Eukaryota</taxon>
        <taxon>Fungi</taxon>
        <taxon>Dikarya</taxon>
        <taxon>Ascomycota</taxon>
        <taxon>Pezizomycotina</taxon>
        <taxon>Sordariomycetes</taxon>
        <taxon>Hypocreomycetidae</taxon>
        <taxon>Hypocreales</taxon>
        <taxon>Nectriaceae</taxon>
        <taxon>Fusarium</taxon>
        <taxon>Fusarium decemcellulare species complex</taxon>
    </lineage>
</organism>
<dbReference type="Proteomes" id="UP001148629">
    <property type="component" value="Unassembled WGS sequence"/>
</dbReference>
<accession>A0ACC1S9H3</accession>
<proteinExistence type="predicted"/>
<keyword evidence="2" id="KW-1185">Reference proteome</keyword>
<evidence type="ECO:0000313" key="1">
    <source>
        <dbReference type="EMBL" id="KAJ3534595.1"/>
    </source>
</evidence>
<sequence>MSSPFFVPVSLSRTALILSDVQTQILARFPKEVQDDYLAKVQELLDFFRSEIASRRSKGKPVDSPDLYDDVPMIIHHTLPFNINSNAFVSPYNKLASWVSMLERKGFFVKTSPDPRCPDFGVPDSVAPPAGWGGKDEILLGKLQPNCFGSSDLLAYLRARGIRHVMLIGLTTMGSILGSARAGADLDFHISLVEECIMDDDKEAHELLMKRILPKFVDVVTMQDVLALASIHE</sequence>